<keyword evidence="3" id="KW-1185">Reference proteome</keyword>
<organism evidence="2 4">
    <name type="scientific">Arcobacter ellisii</name>
    <dbReference type="NCBI Taxonomy" id="913109"/>
    <lineage>
        <taxon>Bacteria</taxon>
        <taxon>Pseudomonadati</taxon>
        <taxon>Campylobacterota</taxon>
        <taxon>Epsilonproteobacteria</taxon>
        <taxon>Campylobacterales</taxon>
        <taxon>Arcobacteraceae</taxon>
        <taxon>Arcobacter</taxon>
    </lineage>
</organism>
<dbReference type="Proteomes" id="UP000262582">
    <property type="component" value="Chromosome"/>
</dbReference>
<dbReference type="AlphaFoldDB" id="A0A347U748"/>
<dbReference type="EMBL" id="CP032097">
    <property type="protein sequence ID" value="AXX94676.1"/>
    <property type="molecule type" value="Genomic_DNA"/>
</dbReference>
<dbReference type="Proteomes" id="UP000290588">
    <property type="component" value="Unassembled WGS sequence"/>
</dbReference>
<gene>
    <name evidence="1" type="ORF">AELL_1005</name>
    <name evidence="2" type="ORF">CP962_13280</name>
</gene>
<dbReference type="PANTHER" id="PTHR35866:SF1">
    <property type="entry name" value="YKGJ FAMILY CYSTEINE CLUSTER PROTEIN"/>
    <property type="match status" value="1"/>
</dbReference>
<dbReference type="KEGG" id="aell:AELL_1005"/>
<name>A0A347U748_9BACT</name>
<evidence type="ECO:0000313" key="2">
    <source>
        <dbReference type="EMBL" id="RXI28798.1"/>
    </source>
</evidence>
<evidence type="ECO:0000313" key="4">
    <source>
        <dbReference type="Proteomes" id="UP000290588"/>
    </source>
</evidence>
<reference evidence="2 4" key="1">
    <citation type="submission" date="2017-09" db="EMBL/GenBank/DDBJ databases">
        <title>Genomics of the genus Arcobacter.</title>
        <authorList>
            <person name="Perez-Cataluna A."/>
            <person name="Figueras M.J."/>
            <person name="Salas-Masso N."/>
        </authorList>
    </citation>
    <scope>NUCLEOTIDE SEQUENCE [LARGE SCALE GENOMIC DNA]</scope>
    <source>
        <strain evidence="2 4">CECT 7837</strain>
    </source>
</reference>
<proteinExistence type="predicted"/>
<evidence type="ECO:0000313" key="3">
    <source>
        <dbReference type="Proteomes" id="UP000262582"/>
    </source>
</evidence>
<dbReference type="PANTHER" id="PTHR35866">
    <property type="entry name" value="PUTATIVE-RELATED"/>
    <property type="match status" value="1"/>
</dbReference>
<protein>
    <submittedName>
        <fullName evidence="2">Zinc/iron-chelating domain-containing protein</fullName>
    </submittedName>
    <submittedName>
        <fullName evidence="1">[Fe-S] cluster-containing protein</fullName>
    </submittedName>
</protein>
<accession>A0A347U748</accession>
<sequence length="127" mass="14909">MSNLLKKDGFNFAFDPKGCDSCKGNCCIGESGYIWINAQEMQALAFHLNLTLEETKFRYLTKIGYKYSIKEVKLASNNFACCFFNLEKRQCSIYPVRPMQCRTFPFWDYFKENEEEVYKECPAIKNL</sequence>
<dbReference type="InterPro" id="IPR005358">
    <property type="entry name" value="Puta_zinc/iron-chelating_dom"/>
</dbReference>
<reference evidence="1 3" key="2">
    <citation type="submission" date="2018-08" db="EMBL/GenBank/DDBJ databases">
        <title>Complete genome of the Arcobacter ellisii type strain LMG 26155.</title>
        <authorList>
            <person name="Miller W.G."/>
            <person name="Yee E."/>
            <person name="Bono J.L."/>
        </authorList>
    </citation>
    <scope>NUCLEOTIDE SEQUENCE [LARGE SCALE GENOMIC DNA]</scope>
    <source>
        <strain evidence="1 3">LMG 26155</strain>
    </source>
</reference>
<dbReference type="OrthoDB" id="9810361at2"/>
<dbReference type="Pfam" id="PF03692">
    <property type="entry name" value="CxxCxxCC"/>
    <property type="match status" value="1"/>
</dbReference>
<dbReference type="RefSeq" id="WP_118916891.1">
    <property type="nucleotide sequence ID" value="NZ_CP032097.1"/>
</dbReference>
<dbReference type="EMBL" id="NXIG01000018">
    <property type="protein sequence ID" value="RXI28798.1"/>
    <property type="molecule type" value="Genomic_DNA"/>
</dbReference>
<evidence type="ECO:0000313" key="1">
    <source>
        <dbReference type="EMBL" id="AXX94676.1"/>
    </source>
</evidence>